<dbReference type="GO" id="GO:0016020">
    <property type="term" value="C:membrane"/>
    <property type="evidence" value="ECO:0007669"/>
    <property type="project" value="UniProtKB-SubCell"/>
</dbReference>
<dbReference type="InterPro" id="IPR005829">
    <property type="entry name" value="Sugar_transporter_CS"/>
</dbReference>
<evidence type="ECO:0000256" key="3">
    <source>
        <dbReference type="ARBA" id="ARBA00022448"/>
    </source>
</evidence>
<feature type="transmembrane region" description="Helical" evidence="7">
    <location>
        <begin position="352"/>
        <end position="373"/>
    </location>
</feature>
<comment type="similarity">
    <text evidence="2">Belongs to the major facilitator superfamily. Sugar transporter (TC 2.A.1.1) family.</text>
</comment>
<dbReference type="InterPro" id="IPR020846">
    <property type="entry name" value="MFS_dom"/>
</dbReference>
<sequence>MVKPALLSTIASLSFLVLGYDFATYRYGWRLIAENTGSGARHLTILVAVHHFAAILSATAAGVCADFIGRRYPLAAAGALFCVGNVFKCCATRSYGILLSGQLFAGLGAGVALTVAPLYIAEQAPYSRRGQYTSLPEMWRNVGVLVGYLIFNKLALTTPDRIAQTWFFVIPIVPSILLTIAMVVMPESPHWLIIARMRVDEAKQIMERGEKSAAEIDRIGFQMEYLADHVPSLRFVWKDLVRPPLRHIATSIALVQALRHLGVDSYLKLESLLTLYQVEEKLLTKANGAVLLVKAICAMISVRVADKAGSRFLLLVSTVLTVLFLLMFGLPLTDLHSPPQVYHGSTKVLSLAAFGGIMGSFEFGLGPMVLVYTSEAFLYRARAQGVSFGVVVGQIVEVCMYFVLGRLIAPLGIGGVYVLLAGLMALGLVFCWRTVKDKAEEILV</sequence>
<dbReference type="PANTHER" id="PTHR48020">
    <property type="entry name" value="PROTON MYO-INOSITOL COTRANSPORTER"/>
    <property type="match status" value="1"/>
</dbReference>
<dbReference type="GO" id="GO:0022857">
    <property type="term" value="F:transmembrane transporter activity"/>
    <property type="evidence" value="ECO:0007669"/>
    <property type="project" value="InterPro"/>
</dbReference>
<organism evidence="9 10">
    <name type="scientific">Linum tenue</name>
    <dbReference type="NCBI Taxonomy" id="586396"/>
    <lineage>
        <taxon>Eukaryota</taxon>
        <taxon>Viridiplantae</taxon>
        <taxon>Streptophyta</taxon>
        <taxon>Embryophyta</taxon>
        <taxon>Tracheophyta</taxon>
        <taxon>Spermatophyta</taxon>
        <taxon>Magnoliopsida</taxon>
        <taxon>eudicotyledons</taxon>
        <taxon>Gunneridae</taxon>
        <taxon>Pentapetalae</taxon>
        <taxon>rosids</taxon>
        <taxon>fabids</taxon>
        <taxon>Malpighiales</taxon>
        <taxon>Linaceae</taxon>
        <taxon>Linum</taxon>
    </lineage>
</organism>
<name>A0AAV0JRB7_9ROSI</name>
<evidence type="ECO:0000256" key="1">
    <source>
        <dbReference type="ARBA" id="ARBA00004141"/>
    </source>
</evidence>
<evidence type="ECO:0000256" key="2">
    <source>
        <dbReference type="ARBA" id="ARBA00010992"/>
    </source>
</evidence>
<evidence type="ECO:0000256" key="4">
    <source>
        <dbReference type="ARBA" id="ARBA00022692"/>
    </source>
</evidence>
<keyword evidence="6 7" id="KW-0472">Membrane</keyword>
<evidence type="ECO:0000313" key="10">
    <source>
        <dbReference type="Proteomes" id="UP001154282"/>
    </source>
</evidence>
<protein>
    <recommendedName>
        <fullName evidence="8">Major facilitator superfamily (MFS) profile domain-containing protein</fullName>
    </recommendedName>
</protein>
<keyword evidence="3" id="KW-0813">Transport</keyword>
<feature type="transmembrane region" description="Helical" evidence="7">
    <location>
        <begin position="385"/>
        <end position="404"/>
    </location>
</feature>
<dbReference type="PROSITE" id="PS50850">
    <property type="entry name" value="MFS"/>
    <property type="match status" value="1"/>
</dbReference>
<dbReference type="Gene3D" id="1.20.1250.20">
    <property type="entry name" value="MFS general substrate transporter like domains"/>
    <property type="match status" value="1"/>
</dbReference>
<dbReference type="PROSITE" id="PS00216">
    <property type="entry name" value="SUGAR_TRANSPORT_1"/>
    <property type="match status" value="1"/>
</dbReference>
<keyword evidence="5 7" id="KW-1133">Transmembrane helix</keyword>
<evidence type="ECO:0000313" key="9">
    <source>
        <dbReference type="EMBL" id="CAI0412461.1"/>
    </source>
</evidence>
<dbReference type="AlphaFoldDB" id="A0AAV0JRB7"/>
<evidence type="ECO:0000256" key="7">
    <source>
        <dbReference type="SAM" id="Phobius"/>
    </source>
</evidence>
<keyword evidence="10" id="KW-1185">Reference proteome</keyword>
<dbReference type="InterPro" id="IPR050814">
    <property type="entry name" value="Myo-inositol_Transporter"/>
</dbReference>
<dbReference type="Proteomes" id="UP001154282">
    <property type="component" value="Unassembled WGS sequence"/>
</dbReference>
<evidence type="ECO:0000256" key="5">
    <source>
        <dbReference type="ARBA" id="ARBA00022989"/>
    </source>
</evidence>
<keyword evidence="4 7" id="KW-0812">Transmembrane</keyword>
<feature type="transmembrane region" description="Helical" evidence="7">
    <location>
        <begin position="312"/>
        <end position="332"/>
    </location>
</feature>
<dbReference type="PROSITE" id="PS00217">
    <property type="entry name" value="SUGAR_TRANSPORT_2"/>
    <property type="match status" value="1"/>
</dbReference>
<dbReference type="EMBL" id="CAMGYJ010000005">
    <property type="protein sequence ID" value="CAI0412461.1"/>
    <property type="molecule type" value="Genomic_DNA"/>
</dbReference>
<proteinExistence type="inferred from homology"/>
<feature type="transmembrane region" description="Helical" evidence="7">
    <location>
        <begin position="410"/>
        <end position="432"/>
    </location>
</feature>
<gene>
    <name evidence="9" type="ORF">LITE_LOCUS15554</name>
</gene>
<accession>A0AAV0JRB7</accession>
<dbReference type="InterPro" id="IPR036259">
    <property type="entry name" value="MFS_trans_sf"/>
</dbReference>
<feature type="transmembrane region" description="Helical" evidence="7">
    <location>
        <begin position="43"/>
        <end position="65"/>
    </location>
</feature>
<feature type="domain" description="Major facilitator superfamily (MFS) profile" evidence="8">
    <location>
        <begin position="7"/>
        <end position="439"/>
    </location>
</feature>
<dbReference type="PANTHER" id="PTHR48020:SF49">
    <property type="entry name" value="SUGAR TRANSPORTER"/>
    <property type="match status" value="1"/>
</dbReference>
<feature type="transmembrane region" description="Helical" evidence="7">
    <location>
        <begin position="101"/>
        <end position="121"/>
    </location>
</feature>
<feature type="transmembrane region" description="Helical" evidence="7">
    <location>
        <begin position="165"/>
        <end position="185"/>
    </location>
</feature>
<comment type="caution">
    <text evidence="9">The sequence shown here is derived from an EMBL/GenBank/DDBJ whole genome shotgun (WGS) entry which is preliminary data.</text>
</comment>
<dbReference type="SUPFAM" id="SSF103473">
    <property type="entry name" value="MFS general substrate transporter"/>
    <property type="match status" value="1"/>
</dbReference>
<comment type="subcellular location">
    <subcellularLocation>
        <location evidence="1">Membrane</location>
        <topology evidence="1">Multi-pass membrane protein</topology>
    </subcellularLocation>
</comment>
<dbReference type="Pfam" id="PF00083">
    <property type="entry name" value="Sugar_tr"/>
    <property type="match status" value="1"/>
</dbReference>
<evidence type="ECO:0000256" key="6">
    <source>
        <dbReference type="ARBA" id="ARBA00023136"/>
    </source>
</evidence>
<reference evidence="9" key="1">
    <citation type="submission" date="2022-08" db="EMBL/GenBank/DDBJ databases">
        <authorList>
            <person name="Gutierrez-Valencia J."/>
        </authorList>
    </citation>
    <scope>NUCLEOTIDE SEQUENCE</scope>
</reference>
<evidence type="ECO:0000259" key="8">
    <source>
        <dbReference type="PROSITE" id="PS50850"/>
    </source>
</evidence>
<dbReference type="InterPro" id="IPR005828">
    <property type="entry name" value="MFS_sugar_transport-like"/>
</dbReference>